<dbReference type="Pfam" id="PF01510">
    <property type="entry name" value="Amidase_2"/>
    <property type="match status" value="1"/>
</dbReference>
<comment type="caution">
    <text evidence="5">The sequence shown here is derived from an EMBL/GenBank/DDBJ whole genome shotgun (WGS) entry which is preliminary data.</text>
</comment>
<feature type="compositionally biased region" description="Polar residues" evidence="2">
    <location>
        <begin position="183"/>
        <end position="196"/>
    </location>
</feature>
<evidence type="ECO:0000259" key="4">
    <source>
        <dbReference type="SMART" id="SM00701"/>
    </source>
</evidence>
<dbReference type="InterPro" id="IPR006619">
    <property type="entry name" value="PGRP_domain_met/bac"/>
</dbReference>
<dbReference type="SUPFAM" id="SSF55846">
    <property type="entry name" value="N-acetylmuramoyl-L-alanine amidase-like"/>
    <property type="match status" value="1"/>
</dbReference>
<feature type="region of interest" description="Disordered" evidence="2">
    <location>
        <begin position="142"/>
        <end position="196"/>
    </location>
</feature>
<dbReference type="SMART" id="SM00701">
    <property type="entry name" value="PGRP"/>
    <property type="match status" value="1"/>
</dbReference>
<gene>
    <name evidence="5" type="ORF">GCM10023203_39230</name>
</gene>
<organism evidence="5 6">
    <name type="scientific">Actinomycetospora straminea</name>
    <dbReference type="NCBI Taxonomy" id="663607"/>
    <lineage>
        <taxon>Bacteria</taxon>
        <taxon>Bacillati</taxon>
        <taxon>Actinomycetota</taxon>
        <taxon>Actinomycetes</taxon>
        <taxon>Pseudonocardiales</taxon>
        <taxon>Pseudonocardiaceae</taxon>
        <taxon>Actinomycetospora</taxon>
    </lineage>
</organism>
<dbReference type="InterPro" id="IPR036505">
    <property type="entry name" value="Amidase/PGRP_sf"/>
</dbReference>
<dbReference type="Proteomes" id="UP001500457">
    <property type="component" value="Unassembled WGS sequence"/>
</dbReference>
<comment type="similarity">
    <text evidence="1">Belongs to the N-acetylmuramoyl-L-alanine amidase 2 family.</text>
</comment>
<dbReference type="CDD" id="cd06583">
    <property type="entry name" value="PGRP"/>
    <property type="match status" value="1"/>
</dbReference>
<reference evidence="6" key="1">
    <citation type="journal article" date="2019" name="Int. J. Syst. Evol. Microbiol.">
        <title>The Global Catalogue of Microorganisms (GCM) 10K type strain sequencing project: providing services to taxonomists for standard genome sequencing and annotation.</title>
        <authorList>
            <consortium name="The Broad Institute Genomics Platform"/>
            <consortium name="The Broad Institute Genome Sequencing Center for Infectious Disease"/>
            <person name="Wu L."/>
            <person name="Ma J."/>
        </authorList>
    </citation>
    <scope>NUCLEOTIDE SEQUENCE [LARGE SCALE GENOMIC DNA]</scope>
    <source>
        <strain evidence="6">JCM 17983</strain>
    </source>
</reference>
<accession>A0ABP9ER42</accession>
<keyword evidence="6" id="KW-1185">Reference proteome</keyword>
<evidence type="ECO:0000313" key="6">
    <source>
        <dbReference type="Proteomes" id="UP001500457"/>
    </source>
</evidence>
<feature type="region of interest" description="Disordered" evidence="2">
    <location>
        <begin position="57"/>
        <end position="105"/>
    </location>
</feature>
<dbReference type="EMBL" id="BAABHQ010000011">
    <property type="protein sequence ID" value="GAA4883504.1"/>
    <property type="molecule type" value="Genomic_DNA"/>
</dbReference>
<proteinExistence type="inferred from homology"/>
<dbReference type="Gene3D" id="3.40.80.10">
    <property type="entry name" value="Peptidoglycan recognition protein-like"/>
    <property type="match status" value="1"/>
</dbReference>
<evidence type="ECO:0000313" key="5">
    <source>
        <dbReference type="EMBL" id="GAA4883504.1"/>
    </source>
</evidence>
<name>A0ABP9ER42_9PSEU</name>
<evidence type="ECO:0000256" key="1">
    <source>
        <dbReference type="ARBA" id="ARBA00007553"/>
    </source>
</evidence>
<protein>
    <submittedName>
        <fullName evidence="5">LGFP repeat-containing protein</fullName>
    </submittedName>
</protein>
<dbReference type="InterPro" id="IPR015510">
    <property type="entry name" value="PGRP"/>
</dbReference>
<evidence type="ECO:0000256" key="2">
    <source>
        <dbReference type="SAM" id="MobiDB-lite"/>
    </source>
</evidence>
<feature type="domain" description="N-acetylmuramoyl-L-alanine amidase" evidence="3">
    <location>
        <begin position="234"/>
        <end position="395"/>
    </location>
</feature>
<dbReference type="InterPro" id="IPR002502">
    <property type="entry name" value="Amidase_domain"/>
</dbReference>
<dbReference type="SMART" id="SM00644">
    <property type="entry name" value="Ami_2"/>
    <property type="match status" value="1"/>
</dbReference>
<evidence type="ECO:0000259" key="3">
    <source>
        <dbReference type="SMART" id="SM00644"/>
    </source>
</evidence>
<sequence>MGRRTRTAGRGAGRGVGRVLGAAVIAVLVTTGVPAAATAATAPTAPMAAAVAPETLPSLAAPSGEPEDVPPAALPAAQAPSPDVEQERLTAPAPSPDAGGAAQATSPDPLKLVAVTWTGAPPQLVELRSRLASGLFGPWTRVDPVDTERDGRRGPPTGTEPVWVADSREVQVRASTDGRSETSRVALTSIDPGTSTNDARIAAAATTPGGATGSPSSPALVTRAQWGADERLMTWTPEYTPTVRAVTVHHTAGTNSYTAADSAAIVRGIYAYHARTQGWGDIGYHVLVDKFGTVFEGRAGGLARSVIAAHAGGFNRETFGIAMMGDYTAIAPSAATLEATAQLAAYKLGGLYRAPNASVTLTSTGGGTSRYPAGRAVSLPAVFAHRDVGATECPGNTGVRSMPTIRSRTTTLVGDLSTYPIRQKWLALRGVLAEPSVVESPTARSARVTRFSGSNGAVYWSSATGAWAVQGTINARYDALGAAGSVLALPRTDERATPDGRGRYNQFQSGVIYWTPQTGAWPVRGPILTKWAQLGYERSSLGYPRGDQRAVTGGQRQDFERGYLRLNTTTGVVTVNS</sequence>
<feature type="domain" description="Peptidoglycan recognition protein family" evidence="4">
    <location>
        <begin position="218"/>
        <end position="366"/>
    </location>
</feature>
<feature type="compositionally biased region" description="Basic and acidic residues" evidence="2">
    <location>
        <begin position="166"/>
        <end position="182"/>
    </location>
</feature>
<dbReference type="PANTHER" id="PTHR11022:SF41">
    <property type="entry name" value="PEPTIDOGLYCAN-RECOGNITION PROTEIN LC-RELATED"/>
    <property type="match status" value="1"/>
</dbReference>
<dbReference type="PANTHER" id="PTHR11022">
    <property type="entry name" value="PEPTIDOGLYCAN RECOGNITION PROTEIN"/>
    <property type="match status" value="1"/>
</dbReference>
<dbReference type="Pfam" id="PF08310">
    <property type="entry name" value="LGFP"/>
    <property type="match status" value="2"/>
</dbReference>
<feature type="compositionally biased region" description="Basic and acidic residues" evidence="2">
    <location>
        <begin position="143"/>
        <end position="153"/>
    </location>
</feature>
<dbReference type="InterPro" id="IPR013207">
    <property type="entry name" value="LGFP"/>
</dbReference>
<feature type="compositionally biased region" description="Low complexity" evidence="2">
    <location>
        <begin position="70"/>
        <end position="82"/>
    </location>
</feature>